<evidence type="ECO:0000256" key="1">
    <source>
        <dbReference type="ARBA" id="ARBA00022917"/>
    </source>
</evidence>
<dbReference type="PANTHER" id="PTHR11586">
    <property type="entry name" value="TRNA-AMINOACYLATION COFACTOR ARC1 FAMILY MEMBER"/>
    <property type="match status" value="1"/>
</dbReference>
<comment type="caution">
    <text evidence="3">The sequence shown here is derived from an EMBL/GenBank/DDBJ whole genome shotgun (WGS) entry which is preliminary data.</text>
</comment>
<evidence type="ECO:0000313" key="3">
    <source>
        <dbReference type="EMBL" id="KAE8300258.1"/>
    </source>
</evidence>
<accession>A0A6G0J933</accession>
<feature type="compositionally biased region" description="Low complexity" evidence="2">
    <location>
        <begin position="110"/>
        <end position="120"/>
    </location>
</feature>
<evidence type="ECO:0000313" key="4">
    <source>
        <dbReference type="Proteomes" id="UP000424527"/>
    </source>
</evidence>
<dbReference type="GO" id="GO:0006412">
    <property type="term" value="P:translation"/>
    <property type="evidence" value="ECO:0007669"/>
    <property type="project" value="UniProtKB-KW"/>
</dbReference>
<name>A0A6G0J933_LARCR</name>
<keyword evidence="1" id="KW-0648">Protein biosynthesis</keyword>
<proteinExistence type="predicted"/>
<protein>
    <submittedName>
        <fullName evidence="3">Aminoacyl tRNA synthase complex-interacting multifunctional protein 1</fullName>
    </submittedName>
</protein>
<dbReference type="InterPro" id="IPR051270">
    <property type="entry name" value="Tyrosine-tRNA_ligase_regulator"/>
</dbReference>
<organism evidence="3 4">
    <name type="scientific">Larimichthys crocea</name>
    <name type="common">Large yellow croaker</name>
    <name type="synonym">Pseudosciaena crocea</name>
    <dbReference type="NCBI Taxonomy" id="215358"/>
    <lineage>
        <taxon>Eukaryota</taxon>
        <taxon>Metazoa</taxon>
        <taxon>Chordata</taxon>
        <taxon>Craniata</taxon>
        <taxon>Vertebrata</taxon>
        <taxon>Euteleostomi</taxon>
        <taxon>Actinopterygii</taxon>
        <taxon>Neopterygii</taxon>
        <taxon>Teleostei</taxon>
        <taxon>Neoteleostei</taxon>
        <taxon>Acanthomorphata</taxon>
        <taxon>Eupercaria</taxon>
        <taxon>Sciaenidae</taxon>
        <taxon>Larimichthys</taxon>
    </lineage>
</organism>
<sequence length="170" mass="18736">MFLVRSVFKMSNHNPLLRLEQRAAEADQIIEYLKQQVQLLKEKAIVQASVREEKKLMVENAKLKNDIEELKKQLLEKEKKRGVRDVAMPSCDASAECVSKPTPTKPSAPAPSDAPAAAVQSPPPKEENKKKKPEKKGSGESGEEAGSPQPRRCQGGCVSSGPAYRTYNHS</sequence>
<dbReference type="PANTHER" id="PTHR11586:SF33">
    <property type="entry name" value="AMINOACYL TRNA SYNTHASE COMPLEX-INTERACTING MULTIFUNCTIONAL PROTEIN 1"/>
    <property type="match status" value="1"/>
</dbReference>
<dbReference type="EMBL" id="REGW02000001">
    <property type="protein sequence ID" value="KAE8300258.1"/>
    <property type="molecule type" value="Genomic_DNA"/>
</dbReference>
<reference evidence="3 4" key="1">
    <citation type="submission" date="2019-07" db="EMBL/GenBank/DDBJ databases">
        <title>Chromosome genome assembly for large yellow croaker.</title>
        <authorList>
            <person name="Xiao S."/>
        </authorList>
    </citation>
    <scope>NUCLEOTIDE SEQUENCE [LARGE SCALE GENOMIC DNA]</scope>
    <source>
        <strain evidence="3">JMULYC20181020</strain>
        <tissue evidence="3">Muscle</tissue>
    </source>
</reference>
<dbReference type="Proteomes" id="UP000424527">
    <property type="component" value="Unassembled WGS sequence"/>
</dbReference>
<evidence type="ECO:0000256" key="2">
    <source>
        <dbReference type="SAM" id="MobiDB-lite"/>
    </source>
</evidence>
<feature type="region of interest" description="Disordered" evidence="2">
    <location>
        <begin position="77"/>
        <end position="170"/>
    </location>
</feature>
<dbReference type="AlphaFoldDB" id="A0A6G0J933"/>
<gene>
    <name evidence="3" type="ORF">D5F01_LYC00395</name>
</gene>
<keyword evidence="4" id="KW-1185">Reference proteome</keyword>